<comment type="caution">
    <text evidence="2">The sequence shown here is derived from an EMBL/GenBank/DDBJ whole genome shotgun (WGS) entry which is preliminary data.</text>
</comment>
<keyword evidence="3" id="KW-1185">Reference proteome</keyword>
<sequence>MFKTVLLIEFVSLVVAFGWSILRLAAPWG</sequence>
<gene>
    <name evidence="2" type="ORF">J2739_005494</name>
</gene>
<proteinExistence type="predicted"/>
<organism evidence="2 3">
    <name type="scientific">Variovorax soli</name>
    <dbReference type="NCBI Taxonomy" id="376815"/>
    <lineage>
        <taxon>Bacteria</taxon>
        <taxon>Pseudomonadati</taxon>
        <taxon>Pseudomonadota</taxon>
        <taxon>Betaproteobacteria</taxon>
        <taxon>Burkholderiales</taxon>
        <taxon>Comamonadaceae</taxon>
        <taxon>Variovorax</taxon>
    </lineage>
</organism>
<dbReference type="EMBL" id="JAVDRF010000021">
    <property type="protein sequence ID" value="MDR6539692.1"/>
    <property type="molecule type" value="Genomic_DNA"/>
</dbReference>
<evidence type="ECO:0000313" key="2">
    <source>
        <dbReference type="EMBL" id="MDR6539692.1"/>
    </source>
</evidence>
<dbReference type="Proteomes" id="UP001184230">
    <property type="component" value="Unassembled WGS sequence"/>
</dbReference>
<feature type="transmembrane region" description="Helical" evidence="1">
    <location>
        <begin position="6"/>
        <end position="26"/>
    </location>
</feature>
<reference evidence="2 3" key="1">
    <citation type="submission" date="2023-07" db="EMBL/GenBank/DDBJ databases">
        <title>Sorghum-associated microbial communities from plants grown in Nebraska, USA.</title>
        <authorList>
            <person name="Schachtman D."/>
        </authorList>
    </citation>
    <scope>NUCLEOTIDE SEQUENCE [LARGE SCALE GENOMIC DNA]</scope>
    <source>
        <strain evidence="2 3">DS1781</strain>
    </source>
</reference>
<keyword evidence="1" id="KW-0812">Transmembrane</keyword>
<name>A0ABU1NMW3_9BURK</name>
<evidence type="ECO:0000256" key="1">
    <source>
        <dbReference type="SAM" id="Phobius"/>
    </source>
</evidence>
<evidence type="ECO:0000313" key="3">
    <source>
        <dbReference type="Proteomes" id="UP001184230"/>
    </source>
</evidence>
<keyword evidence="1" id="KW-0472">Membrane</keyword>
<accession>A0ABU1NMW3</accession>
<keyword evidence="1" id="KW-1133">Transmembrane helix</keyword>
<protein>
    <submittedName>
        <fullName evidence="2">Uncharacterized protein</fullName>
    </submittedName>
</protein>